<dbReference type="EMBL" id="QOIL01000025">
    <property type="protein sequence ID" value="RCG24031.1"/>
    <property type="molecule type" value="Genomic_DNA"/>
</dbReference>
<keyword evidence="5 7" id="KW-1133">Transmembrane helix</keyword>
<comment type="similarity">
    <text evidence="7">Belongs to the binding-protein-dependent transport system permease family.</text>
</comment>
<dbReference type="OrthoDB" id="4053402at2"/>
<dbReference type="InterPro" id="IPR051393">
    <property type="entry name" value="ABC_transporter_permease"/>
</dbReference>
<sequence length="323" mass="35671">MVATPALAEKPAVTSRPGRRPRRPVFGRRDHLIALLLIAPAIAYFVVFLLYPALAALYYSFTDWDLRTAPNWVGVSNYTDLLFDQAKYPHFWQSVKVTLQYTLIAVPLTLGTALCQALLLNTIRRGANVFRLLLFLPVVTAEAAVGAIWRWLYDPQYGLVNVALGLVGIPRQNWLNTPELVIPALAFIAAWQCGISMIIYLAGLKGIPASIREAAIIDGAGPVQRFRRIVVPMLRPTTFYLLVTGVIAALQVFGLVYVIFSGGGGRSVTGGPEQSGLTYVLHLYLFAFRYDAMGAACAMSFILFVFILVITALQFRFLRQEAS</sequence>
<evidence type="ECO:0000256" key="5">
    <source>
        <dbReference type="ARBA" id="ARBA00022989"/>
    </source>
</evidence>
<evidence type="ECO:0000256" key="3">
    <source>
        <dbReference type="ARBA" id="ARBA00022475"/>
    </source>
</evidence>
<organism evidence="10 11">
    <name type="scientific">Sphaerisporangium album</name>
    <dbReference type="NCBI Taxonomy" id="509200"/>
    <lineage>
        <taxon>Bacteria</taxon>
        <taxon>Bacillati</taxon>
        <taxon>Actinomycetota</taxon>
        <taxon>Actinomycetes</taxon>
        <taxon>Streptosporangiales</taxon>
        <taxon>Streptosporangiaceae</taxon>
        <taxon>Sphaerisporangium</taxon>
    </lineage>
</organism>
<dbReference type="PROSITE" id="PS50928">
    <property type="entry name" value="ABC_TM1"/>
    <property type="match status" value="1"/>
</dbReference>
<feature type="transmembrane region" description="Helical" evidence="7">
    <location>
        <begin position="132"/>
        <end position="152"/>
    </location>
</feature>
<dbReference type="InterPro" id="IPR035906">
    <property type="entry name" value="MetI-like_sf"/>
</dbReference>
<evidence type="ECO:0000256" key="7">
    <source>
        <dbReference type="RuleBase" id="RU363032"/>
    </source>
</evidence>
<comment type="caution">
    <text evidence="10">The sequence shown here is derived from an EMBL/GenBank/DDBJ whole genome shotgun (WGS) entry which is preliminary data.</text>
</comment>
<protein>
    <submittedName>
        <fullName evidence="10">Sugar ABC transporter permease</fullName>
    </submittedName>
</protein>
<gene>
    <name evidence="10" type="ORF">DQ384_33825</name>
</gene>
<feature type="region of interest" description="Disordered" evidence="8">
    <location>
        <begin position="1"/>
        <end position="22"/>
    </location>
</feature>
<dbReference type="Pfam" id="PF00528">
    <property type="entry name" value="BPD_transp_1"/>
    <property type="match status" value="1"/>
</dbReference>
<dbReference type="GO" id="GO:0005886">
    <property type="term" value="C:plasma membrane"/>
    <property type="evidence" value="ECO:0007669"/>
    <property type="project" value="UniProtKB-SubCell"/>
</dbReference>
<dbReference type="Proteomes" id="UP000253094">
    <property type="component" value="Unassembled WGS sequence"/>
</dbReference>
<keyword evidence="2 7" id="KW-0813">Transport</keyword>
<name>A0A367F197_9ACTN</name>
<dbReference type="GO" id="GO:0055085">
    <property type="term" value="P:transmembrane transport"/>
    <property type="evidence" value="ECO:0007669"/>
    <property type="project" value="InterPro"/>
</dbReference>
<feature type="transmembrane region" description="Helical" evidence="7">
    <location>
        <begin position="180"/>
        <end position="202"/>
    </location>
</feature>
<dbReference type="SUPFAM" id="SSF161098">
    <property type="entry name" value="MetI-like"/>
    <property type="match status" value="1"/>
</dbReference>
<evidence type="ECO:0000256" key="1">
    <source>
        <dbReference type="ARBA" id="ARBA00004651"/>
    </source>
</evidence>
<evidence type="ECO:0000256" key="2">
    <source>
        <dbReference type="ARBA" id="ARBA00022448"/>
    </source>
</evidence>
<dbReference type="PANTHER" id="PTHR30193">
    <property type="entry name" value="ABC TRANSPORTER PERMEASE PROTEIN"/>
    <property type="match status" value="1"/>
</dbReference>
<evidence type="ECO:0000256" key="6">
    <source>
        <dbReference type="ARBA" id="ARBA00023136"/>
    </source>
</evidence>
<dbReference type="PANTHER" id="PTHR30193:SF37">
    <property type="entry name" value="INNER MEMBRANE ABC TRANSPORTER PERMEASE PROTEIN YCJO"/>
    <property type="match status" value="1"/>
</dbReference>
<evidence type="ECO:0000259" key="9">
    <source>
        <dbReference type="PROSITE" id="PS50928"/>
    </source>
</evidence>
<dbReference type="Gene3D" id="1.10.3720.10">
    <property type="entry name" value="MetI-like"/>
    <property type="match status" value="1"/>
</dbReference>
<feature type="transmembrane region" description="Helical" evidence="7">
    <location>
        <begin position="292"/>
        <end position="313"/>
    </location>
</feature>
<proteinExistence type="inferred from homology"/>
<feature type="domain" description="ABC transmembrane type-1" evidence="9">
    <location>
        <begin position="95"/>
        <end position="314"/>
    </location>
</feature>
<keyword evidence="3" id="KW-1003">Cell membrane</keyword>
<accession>A0A367F197</accession>
<evidence type="ECO:0000256" key="4">
    <source>
        <dbReference type="ARBA" id="ARBA00022692"/>
    </source>
</evidence>
<keyword evidence="6 7" id="KW-0472">Membrane</keyword>
<feature type="transmembrane region" description="Helical" evidence="7">
    <location>
        <begin position="32"/>
        <end position="61"/>
    </location>
</feature>
<dbReference type="AlphaFoldDB" id="A0A367F197"/>
<keyword evidence="4 7" id="KW-0812">Transmembrane</keyword>
<evidence type="ECO:0000313" key="10">
    <source>
        <dbReference type="EMBL" id="RCG24031.1"/>
    </source>
</evidence>
<comment type="subcellular location">
    <subcellularLocation>
        <location evidence="1 7">Cell membrane</location>
        <topology evidence="1 7">Multi-pass membrane protein</topology>
    </subcellularLocation>
</comment>
<evidence type="ECO:0000313" key="11">
    <source>
        <dbReference type="Proteomes" id="UP000253094"/>
    </source>
</evidence>
<dbReference type="InterPro" id="IPR000515">
    <property type="entry name" value="MetI-like"/>
</dbReference>
<feature type="transmembrane region" description="Helical" evidence="7">
    <location>
        <begin position="237"/>
        <end position="260"/>
    </location>
</feature>
<keyword evidence="11" id="KW-1185">Reference proteome</keyword>
<reference evidence="10 11" key="1">
    <citation type="submission" date="2018-06" db="EMBL/GenBank/DDBJ databases">
        <title>Sphaerisporangium craniellae sp. nov., isolated from a marine sponge in the South China Sea.</title>
        <authorList>
            <person name="Li L."/>
        </authorList>
    </citation>
    <scope>NUCLEOTIDE SEQUENCE [LARGE SCALE GENOMIC DNA]</scope>
    <source>
        <strain evidence="10 11">CCTCC AA 208026</strain>
    </source>
</reference>
<feature type="transmembrane region" description="Helical" evidence="7">
    <location>
        <begin position="99"/>
        <end position="120"/>
    </location>
</feature>
<evidence type="ECO:0000256" key="8">
    <source>
        <dbReference type="SAM" id="MobiDB-lite"/>
    </source>
</evidence>
<dbReference type="CDD" id="cd06261">
    <property type="entry name" value="TM_PBP2"/>
    <property type="match status" value="1"/>
</dbReference>